<name>A0A921UII9_SORBI</name>
<proteinExistence type="predicted"/>
<accession>A0A921UII9</accession>
<dbReference type="InterPro" id="IPR004252">
    <property type="entry name" value="Probable_transposase_24"/>
</dbReference>
<dbReference type="PANTHER" id="PTHR33063">
    <property type="entry name" value="OS02G0583500 PROTEIN"/>
    <property type="match status" value="1"/>
</dbReference>
<dbReference type="Proteomes" id="UP000807115">
    <property type="component" value="Chromosome 4"/>
</dbReference>
<reference evidence="1" key="1">
    <citation type="journal article" date="2019" name="BMC Genomics">
        <title>A new reference genome for Sorghum bicolor reveals high levels of sequence similarity between sweet and grain genotypes: implications for the genetics of sugar metabolism.</title>
        <authorList>
            <person name="Cooper E.A."/>
            <person name="Brenton Z.W."/>
            <person name="Flinn B.S."/>
            <person name="Jenkins J."/>
            <person name="Shu S."/>
            <person name="Flowers D."/>
            <person name="Luo F."/>
            <person name="Wang Y."/>
            <person name="Xia P."/>
            <person name="Barry K."/>
            <person name="Daum C."/>
            <person name="Lipzen A."/>
            <person name="Yoshinaga Y."/>
            <person name="Schmutz J."/>
            <person name="Saski C."/>
            <person name="Vermerris W."/>
            <person name="Kresovich S."/>
        </authorList>
    </citation>
    <scope>NUCLEOTIDE SEQUENCE</scope>
</reference>
<dbReference type="PANTHER" id="PTHR33063:SF13">
    <property type="entry name" value="OS02G0583500 PROTEIN"/>
    <property type="match status" value="1"/>
</dbReference>
<dbReference type="AlphaFoldDB" id="A0A921UII9"/>
<gene>
    <name evidence="1" type="ORF">BDA96_04G141800</name>
</gene>
<protein>
    <submittedName>
        <fullName evidence="1">Uncharacterized protein</fullName>
    </submittedName>
</protein>
<organism evidence="1 2">
    <name type="scientific">Sorghum bicolor</name>
    <name type="common">Sorghum</name>
    <name type="synonym">Sorghum vulgare</name>
    <dbReference type="NCBI Taxonomy" id="4558"/>
    <lineage>
        <taxon>Eukaryota</taxon>
        <taxon>Viridiplantae</taxon>
        <taxon>Streptophyta</taxon>
        <taxon>Embryophyta</taxon>
        <taxon>Tracheophyta</taxon>
        <taxon>Spermatophyta</taxon>
        <taxon>Magnoliopsida</taxon>
        <taxon>Liliopsida</taxon>
        <taxon>Poales</taxon>
        <taxon>Poaceae</taxon>
        <taxon>PACMAD clade</taxon>
        <taxon>Panicoideae</taxon>
        <taxon>Andropogonodae</taxon>
        <taxon>Andropogoneae</taxon>
        <taxon>Sorghinae</taxon>
        <taxon>Sorghum</taxon>
    </lineage>
</organism>
<evidence type="ECO:0000313" key="1">
    <source>
        <dbReference type="EMBL" id="KAG0532854.1"/>
    </source>
</evidence>
<reference evidence="1" key="2">
    <citation type="submission" date="2020-10" db="EMBL/GenBank/DDBJ databases">
        <authorList>
            <person name="Cooper E.A."/>
            <person name="Brenton Z.W."/>
            <person name="Flinn B.S."/>
            <person name="Jenkins J."/>
            <person name="Shu S."/>
            <person name="Flowers D."/>
            <person name="Luo F."/>
            <person name="Wang Y."/>
            <person name="Xia P."/>
            <person name="Barry K."/>
            <person name="Daum C."/>
            <person name="Lipzen A."/>
            <person name="Yoshinaga Y."/>
            <person name="Schmutz J."/>
            <person name="Saski C."/>
            <person name="Vermerris W."/>
            <person name="Kresovich S."/>
        </authorList>
    </citation>
    <scope>NUCLEOTIDE SEQUENCE</scope>
</reference>
<dbReference type="EMBL" id="CM027683">
    <property type="protein sequence ID" value="KAG0532854.1"/>
    <property type="molecule type" value="Genomic_DNA"/>
</dbReference>
<comment type="caution">
    <text evidence="1">The sequence shown here is derived from an EMBL/GenBank/DDBJ whole genome shotgun (WGS) entry which is preliminary data.</text>
</comment>
<dbReference type="Pfam" id="PF03004">
    <property type="entry name" value="Transposase_24"/>
    <property type="match status" value="1"/>
</dbReference>
<sequence length="341" mass="40088">MFVWSMHSYWLPFLDGFAQHDENTLMADVVDCITQHGDHNHSTSEGREERRVRGNNMGLGLQKLNRARRGKLQVVITEGNIRPLVPFVAAKYASECNIIVRNHVPILPHWKLYKKKPASRSKETEPVEKDPKEKEYGSAYVDLFLGKLKAKFDINIEDETVRKECIEMMKSAVRQQRHKLKQEYFDPFPLHLVTKTSPIPFMSNKQWEQLLESWKSPKKMEMCQKNKNNRANVKYHHTTGSRAYMVHVENLDDKYNDKEADAVDLFKEFHYSKKKNATPLLYRRLLLKWKICYLHQPKVKNLSLQLKLLLMCLLRTPRRVGSCRIWGSRMPDLDPVSKVVR</sequence>
<evidence type="ECO:0000313" key="2">
    <source>
        <dbReference type="Proteomes" id="UP000807115"/>
    </source>
</evidence>